<dbReference type="InterPro" id="IPR020103">
    <property type="entry name" value="PsdUridine_synth_cat_dom_sf"/>
</dbReference>
<evidence type="ECO:0000256" key="4">
    <source>
        <dbReference type="SAM" id="MobiDB-lite"/>
    </source>
</evidence>
<dbReference type="Pfam" id="PF01416">
    <property type="entry name" value="PseudoU_synth_1"/>
    <property type="match status" value="1"/>
</dbReference>
<comment type="similarity">
    <text evidence="1">Belongs to the tRNA pseudouridine synthase TruA family.</text>
</comment>
<dbReference type="GO" id="GO:0005634">
    <property type="term" value="C:nucleus"/>
    <property type="evidence" value="ECO:0007669"/>
    <property type="project" value="TreeGrafter"/>
</dbReference>
<dbReference type="Proteomes" id="UP000812966">
    <property type="component" value="Unassembled WGS sequence"/>
</dbReference>
<dbReference type="SUPFAM" id="SSF55120">
    <property type="entry name" value="Pseudouridine synthase"/>
    <property type="match status" value="1"/>
</dbReference>
<keyword evidence="2" id="KW-0819">tRNA processing</keyword>
<feature type="compositionally biased region" description="Basic and acidic residues" evidence="4">
    <location>
        <begin position="114"/>
        <end position="124"/>
    </location>
</feature>
<dbReference type="InterPro" id="IPR001406">
    <property type="entry name" value="PsdUridine_synth_TruA"/>
</dbReference>
<keyword evidence="3" id="KW-0413">Isomerase</keyword>
<evidence type="ECO:0000313" key="6">
    <source>
        <dbReference type="EMBL" id="KAG7558245.1"/>
    </source>
</evidence>
<dbReference type="HAMAP" id="MF_00171">
    <property type="entry name" value="TruA"/>
    <property type="match status" value="1"/>
</dbReference>
<evidence type="ECO:0000256" key="1">
    <source>
        <dbReference type="ARBA" id="ARBA00009375"/>
    </source>
</evidence>
<dbReference type="Gene3D" id="3.30.70.580">
    <property type="entry name" value="Pseudouridine synthase I, catalytic domain, N-terminal subdomain"/>
    <property type="match status" value="1"/>
</dbReference>
<dbReference type="PANTHER" id="PTHR11142">
    <property type="entry name" value="PSEUDOURIDYLATE SYNTHASE"/>
    <property type="match status" value="1"/>
</dbReference>
<dbReference type="NCBIfam" id="TIGR00071">
    <property type="entry name" value="hisT_truA"/>
    <property type="match status" value="1"/>
</dbReference>
<reference evidence="6" key="1">
    <citation type="submission" date="2020-04" db="EMBL/GenBank/DDBJ databases">
        <title>Analysis of mating type loci in Filobasidium floriforme.</title>
        <authorList>
            <person name="Nowrousian M."/>
        </authorList>
    </citation>
    <scope>NUCLEOTIDE SEQUENCE</scope>
    <source>
        <strain evidence="6">CBS 6242</strain>
    </source>
</reference>
<dbReference type="InterPro" id="IPR020095">
    <property type="entry name" value="PsdUridine_synth_TruA_C"/>
</dbReference>
<dbReference type="InterPro" id="IPR020097">
    <property type="entry name" value="PsdUridine_synth_TruA_a/b_dom"/>
</dbReference>
<dbReference type="GO" id="GO:0003723">
    <property type="term" value="F:RNA binding"/>
    <property type="evidence" value="ECO:0007669"/>
    <property type="project" value="InterPro"/>
</dbReference>
<dbReference type="GO" id="GO:0031119">
    <property type="term" value="P:tRNA pseudouridine synthesis"/>
    <property type="evidence" value="ECO:0007669"/>
    <property type="project" value="TreeGrafter"/>
</dbReference>
<evidence type="ECO:0000256" key="2">
    <source>
        <dbReference type="ARBA" id="ARBA00022694"/>
    </source>
</evidence>
<feature type="region of interest" description="Disordered" evidence="4">
    <location>
        <begin position="490"/>
        <end position="513"/>
    </location>
</feature>
<feature type="domain" description="Pseudouridine synthase I TruA alpha/beta" evidence="5">
    <location>
        <begin position="227"/>
        <end position="326"/>
    </location>
</feature>
<dbReference type="GO" id="GO:0005737">
    <property type="term" value="C:cytoplasm"/>
    <property type="evidence" value="ECO:0007669"/>
    <property type="project" value="TreeGrafter"/>
</dbReference>
<keyword evidence="7" id="KW-1185">Reference proteome</keyword>
<dbReference type="InterPro" id="IPR020094">
    <property type="entry name" value="TruA/RsuA/RluB/E/F_N"/>
</dbReference>
<comment type="caution">
    <text evidence="6">The sequence shown here is derived from an EMBL/GenBank/DDBJ whole genome shotgun (WGS) entry which is preliminary data.</text>
</comment>
<evidence type="ECO:0000256" key="3">
    <source>
        <dbReference type="ARBA" id="ARBA00023235"/>
    </source>
</evidence>
<dbReference type="OrthoDB" id="25767at2759"/>
<dbReference type="EMBL" id="JABELV010000047">
    <property type="protein sequence ID" value="KAG7558245.1"/>
    <property type="molecule type" value="Genomic_DNA"/>
</dbReference>
<protein>
    <recommendedName>
        <fullName evidence="5">Pseudouridine synthase I TruA alpha/beta domain-containing protein</fullName>
    </recommendedName>
</protein>
<dbReference type="PANTHER" id="PTHR11142:SF5">
    <property type="entry name" value="TRNA PSEUDOURIDINE(38_39) SYNTHASE"/>
    <property type="match status" value="1"/>
</dbReference>
<name>A0A8K0JM63_9TREE</name>
<dbReference type="AlphaFoldDB" id="A0A8K0JM63"/>
<dbReference type="GO" id="GO:0009982">
    <property type="term" value="F:pseudouridine synthase activity"/>
    <property type="evidence" value="ECO:0007669"/>
    <property type="project" value="InterPro"/>
</dbReference>
<accession>A0A8K0JM63</accession>
<organism evidence="6 7">
    <name type="scientific">Filobasidium floriforme</name>
    <dbReference type="NCBI Taxonomy" id="5210"/>
    <lineage>
        <taxon>Eukaryota</taxon>
        <taxon>Fungi</taxon>
        <taxon>Dikarya</taxon>
        <taxon>Basidiomycota</taxon>
        <taxon>Agaricomycotina</taxon>
        <taxon>Tremellomycetes</taxon>
        <taxon>Filobasidiales</taxon>
        <taxon>Filobasidiaceae</taxon>
        <taxon>Filobasidium</taxon>
    </lineage>
</organism>
<gene>
    <name evidence="6" type="ORF">FFLO_02808</name>
</gene>
<feature type="region of interest" description="Disordered" evidence="4">
    <location>
        <begin position="331"/>
        <end position="356"/>
    </location>
</feature>
<dbReference type="Gene3D" id="3.30.70.660">
    <property type="entry name" value="Pseudouridine synthase I, catalytic domain, C-terminal subdomain"/>
    <property type="match status" value="1"/>
</dbReference>
<evidence type="ECO:0000313" key="7">
    <source>
        <dbReference type="Proteomes" id="UP000812966"/>
    </source>
</evidence>
<evidence type="ECO:0000259" key="5">
    <source>
        <dbReference type="Pfam" id="PF01416"/>
    </source>
</evidence>
<feature type="region of interest" description="Disordered" evidence="4">
    <location>
        <begin position="95"/>
        <end position="148"/>
    </location>
</feature>
<sequence>MESRLETSRGSSFHRHPTRHVALLFVYQGWHYSGLAIQQMPTPLPTVEGELLKALEKTHLIEAGSGWEGCEFSRCGRTDRGVSSAGQVVSLRLKSKRHPEDGGVPLHIGADWQPAREPRTDPTDSVHGTSDSKASDLAKKKKIVQPESGARTASEYSYPHILNRVLPPEIRVLAWSPLPQDQHEQSHSSVTPFDARFSCITRHYRYFFTRRPIPDHPPLDISLMQAAATRLIGEHDFRNFCKVDGSKQIENHRRRVLKAVVRPDDSRDLSAFEGLTSAEGTDQDAFVFELVGSAFLWHQVRHIMSVLFHVGHGYESPDIVSRLLHTGYHSPAREEHDQDSSSSSPRADATDNGPPVASKPLYVMGAALPLQLYRCGYDPGAVDWRYGGYDGPVQAAPQDSPARTEAIEGHLTVLNALKSQAEDARIKARQIEAFYQEAVAIHRPEGLLKEQHNIAETPATSYTLGAGEMQAGRKYVPFLDRPRGDLVEEQNRRWREGKGENRRLRKLAESSEK</sequence>
<proteinExistence type="inferred from homology"/>
<dbReference type="GO" id="GO:1990481">
    <property type="term" value="P:mRNA pseudouridine synthesis"/>
    <property type="evidence" value="ECO:0007669"/>
    <property type="project" value="TreeGrafter"/>
</dbReference>